<reference evidence="2 3" key="1">
    <citation type="journal article" date="2024" name="Nat. Commun.">
        <title>Phylogenomics reveals the evolutionary origins of lichenization in chlorophyte algae.</title>
        <authorList>
            <person name="Puginier C."/>
            <person name="Libourel C."/>
            <person name="Otte J."/>
            <person name="Skaloud P."/>
            <person name="Haon M."/>
            <person name="Grisel S."/>
            <person name="Petersen M."/>
            <person name="Berrin J.G."/>
            <person name="Delaux P.M."/>
            <person name="Dal Grande F."/>
            <person name="Keller J."/>
        </authorList>
    </citation>
    <scope>NUCLEOTIDE SEQUENCE [LARGE SCALE GENOMIC DNA]</scope>
    <source>
        <strain evidence="2 3">SAG 216-7</strain>
    </source>
</reference>
<dbReference type="EMBL" id="JALJOT010000010">
    <property type="protein sequence ID" value="KAK9906735.1"/>
    <property type="molecule type" value="Genomic_DNA"/>
</dbReference>
<keyword evidence="3" id="KW-1185">Reference proteome</keyword>
<feature type="region of interest" description="Disordered" evidence="1">
    <location>
        <begin position="38"/>
        <end position="65"/>
    </location>
</feature>
<dbReference type="Proteomes" id="UP001491310">
    <property type="component" value="Unassembled WGS sequence"/>
</dbReference>
<sequence>MVWAFAIWDFDGDDLIGPRDIKRGVHLLTNADMAILHIEEDDEPSEQQNSRPRRKRRDSAILRGEKLTEEQITQAGLS</sequence>
<proteinExistence type="predicted"/>
<protein>
    <recommendedName>
        <fullName evidence="4">EF-hand domain-containing protein</fullName>
    </recommendedName>
</protein>
<evidence type="ECO:0000256" key="1">
    <source>
        <dbReference type="SAM" id="MobiDB-lite"/>
    </source>
</evidence>
<accession>A0ABR2YJY0</accession>
<evidence type="ECO:0000313" key="3">
    <source>
        <dbReference type="Proteomes" id="UP001491310"/>
    </source>
</evidence>
<gene>
    <name evidence="2" type="ORF">WJX75_007055</name>
</gene>
<dbReference type="InterPro" id="IPR018247">
    <property type="entry name" value="EF_Hand_1_Ca_BS"/>
</dbReference>
<name>A0ABR2YJY0_9CHLO</name>
<evidence type="ECO:0008006" key="4">
    <source>
        <dbReference type="Google" id="ProtNLM"/>
    </source>
</evidence>
<evidence type="ECO:0000313" key="2">
    <source>
        <dbReference type="EMBL" id="KAK9906735.1"/>
    </source>
</evidence>
<comment type="caution">
    <text evidence="2">The sequence shown here is derived from an EMBL/GenBank/DDBJ whole genome shotgun (WGS) entry which is preliminary data.</text>
</comment>
<dbReference type="PROSITE" id="PS00018">
    <property type="entry name" value="EF_HAND_1"/>
    <property type="match status" value="1"/>
</dbReference>
<organism evidence="2 3">
    <name type="scientific">Coccomyxa subellipsoidea</name>
    <dbReference type="NCBI Taxonomy" id="248742"/>
    <lineage>
        <taxon>Eukaryota</taxon>
        <taxon>Viridiplantae</taxon>
        <taxon>Chlorophyta</taxon>
        <taxon>core chlorophytes</taxon>
        <taxon>Trebouxiophyceae</taxon>
        <taxon>Trebouxiophyceae incertae sedis</taxon>
        <taxon>Coccomyxaceae</taxon>
        <taxon>Coccomyxa</taxon>
    </lineage>
</organism>